<accession>A0ABN8PWP7</accession>
<organism evidence="1 2">
    <name type="scientific">Porites evermanni</name>
    <dbReference type="NCBI Taxonomy" id="104178"/>
    <lineage>
        <taxon>Eukaryota</taxon>
        <taxon>Metazoa</taxon>
        <taxon>Cnidaria</taxon>
        <taxon>Anthozoa</taxon>
        <taxon>Hexacorallia</taxon>
        <taxon>Scleractinia</taxon>
        <taxon>Fungiina</taxon>
        <taxon>Poritidae</taxon>
        <taxon>Porites</taxon>
    </lineage>
</organism>
<proteinExistence type="predicted"/>
<reference evidence="1 2" key="1">
    <citation type="submission" date="2022-05" db="EMBL/GenBank/DDBJ databases">
        <authorList>
            <consortium name="Genoscope - CEA"/>
            <person name="William W."/>
        </authorList>
    </citation>
    <scope>NUCLEOTIDE SEQUENCE [LARGE SCALE GENOMIC DNA]</scope>
</reference>
<name>A0ABN8PWP7_9CNID</name>
<evidence type="ECO:0000313" key="1">
    <source>
        <dbReference type="EMBL" id="CAH3150969.1"/>
    </source>
</evidence>
<keyword evidence="2" id="KW-1185">Reference proteome</keyword>
<feature type="non-terminal residue" evidence="1">
    <location>
        <position position="1"/>
    </location>
</feature>
<gene>
    <name evidence="1" type="ORF">PEVE_00000261</name>
</gene>
<dbReference type="Proteomes" id="UP001159427">
    <property type="component" value="Unassembled WGS sequence"/>
</dbReference>
<protein>
    <submittedName>
        <fullName evidence="1">Uncharacterized protein</fullName>
    </submittedName>
</protein>
<sequence length="206" mass="23302">GDSCRLCKSLFKIQVGNTKRHISTENLFNTPGKKGVEKRALDKLIQVDLGVTVIKTLEYSCRVCSKCALKIRNNAVELFCFVKENINPRQPIAKKDLNIGETKEQQRWKRMSKSQSSAEKVKSAKIPCTEPQLTLELKRGFRVRKSFSFGQEPVDLNSDSQKEAARLRSMDIHNSSQEFEDCSPCEVKVIHDNADCGPRTIKSRVA</sequence>
<comment type="caution">
    <text evidence="1">The sequence shown here is derived from an EMBL/GenBank/DDBJ whole genome shotgun (WGS) entry which is preliminary data.</text>
</comment>
<evidence type="ECO:0000313" key="2">
    <source>
        <dbReference type="Proteomes" id="UP001159427"/>
    </source>
</evidence>
<dbReference type="EMBL" id="CALNXI010001001">
    <property type="protein sequence ID" value="CAH3150969.1"/>
    <property type="molecule type" value="Genomic_DNA"/>
</dbReference>